<evidence type="ECO:0000313" key="2">
    <source>
        <dbReference type="Proteomes" id="UP001595075"/>
    </source>
</evidence>
<sequence length="165" mass="18245">MSEIPFEVLENIIIQGGVAGAMTRDRILGATNFLLAFAPYKELSYIIKKATKGRNFVLTIVNAATFRNLRNPEQGRIQGLTISLTDADKDDSLPLGACISFGFNNLSSIHVDLTLQTATRSKDYDLPPPGWVYETGLRCQRFILYWLILASVPGVKKLVVILRSG</sequence>
<dbReference type="EMBL" id="JAZHXI010000012">
    <property type="protein sequence ID" value="KAL2065588.1"/>
    <property type="molecule type" value="Genomic_DNA"/>
</dbReference>
<evidence type="ECO:0000313" key="1">
    <source>
        <dbReference type="EMBL" id="KAL2065588.1"/>
    </source>
</evidence>
<comment type="caution">
    <text evidence="1">The sequence shown here is derived from an EMBL/GenBank/DDBJ whole genome shotgun (WGS) entry which is preliminary data.</text>
</comment>
<reference evidence="1 2" key="1">
    <citation type="journal article" date="2024" name="Commun. Biol.">
        <title>Comparative genomic analysis of thermophilic fungi reveals convergent evolutionary adaptations and gene losses.</title>
        <authorList>
            <person name="Steindorff A.S."/>
            <person name="Aguilar-Pontes M.V."/>
            <person name="Robinson A.J."/>
            <person name="Andreopoulos B."/>
            <person name="LaButti K."/>
            <person name="Kuo A."/>
            <person name="Mondo S."/>
            <person name="Riley R."/>
            <person name="Otillar R."/>
            <person name="Haridas S."/>
            <person name="Lipzen A."/>
            <person name="Grimwood J."/>
            <person name="Schmutz J."/>
            <person name="Clum A."/>
            <person name="Reid I.D."/>
            <person name="Moisan M.C."/>
            <person name="Butler G."/>
            <person name="Nguyen T.T.M."/>
            <person name="Dewar K."/>
            <person name="Conant G."/>
            <person name="Drula E."/>
            <person name="Henrissat B."/>
            <person name="Hansel C."/>
            <person name="Singer S."/>
            <person name="Hutchinson M.I."/>
            <person name="de Vries R.P."/>
            <person name="Natvig D.O."/>
            <person name="Powell A.J."/>
            <person name="Tsang A."/>
            <person name="Grigoriev I.V."/>
        </authorList>
    </citation>
    <scope>NUCLEOTIDE SEQUENCE [LARGE SCALE GENOMIC DNA]</scope>
    <source>
        <strain evidence="1 2">CBS 494.80</strain>
    </source>
</reference>
<protein>
    <submittedName>
        <fullName evidence="1">Uncharacterized protein</fullName>
    </submittedName>
</protein>
<organism evidence="1 2">
    <name type="scientific">Oculimacula yallundae</name>
    <dbReference type="NCBI Taxonomy" id="86028"/>
    <lineage>
        <taxon>Eukaryota</taxon>
        <taxon>Fungi</taxon>
        <taxon>Dikarya</taxon>
        <taxon>Ascomycota</taxon>
        <taxon>Pezizomycotina</taxon>
        <taxon>Leotiomycetes</taxon>
        <taxon>Helotiales</taxon>
        <taxon>Ploettnerulaceae</taxon>
        <taxon>Oculimacula</taxon>
    </lineage>
</organism>
<gene>
    <name evidence="1" type="ORF">VTL71DRAFT_3258</name>
</gene>
<proteinExistence type="predicted"/>
<accession>A0ABR4C8T9</accession>
<name>A0ABR4C8T9_9HELO</name>
<dbReference type="Proteomes" id="UP001595075">
    <property type="component" value="Unassembled WGS sequence"/>
</dbReference>
<keyword evidence="2" id="KW-1185">Reference proteome</keyword>